<dbReference type="EMBL" id="JAIFTH010000868">
    <property type="protein sequence ID" value="KAG9508875.1"/>
    <property type="molecule type" value="Genomic_DNA"/>
</dbReference>
<keyword evidence="3" id="KW-1185">Reference proteome</keyword>
<evidence type="ECO:0000313" key="3">
    <source>
        <dbReference type="Proteomes" id="UP000825002"/>
    </source>
</evidence>
<feature type="compositionally biased region" description="Basic and acidic residues" evidence="1">
    <location>
        <begin position="196"/>
        <end position="205"/>
    </location>
</feature>
<comment type="caution">
    <text evidence="2">The sequence shown here is derived from an EMBL/GenBank/DDBJ whole genome shotgun (WGS) entry which is preliminary data.</text>
</comment>
<feature type="region of interest" description="Disordered" evidence="1">
    <location>
        <begin position="676"/>
        <end position="712"/>
    </location>
</feature>
<feature type="compositionally biased region" description="Low complexity" evidence="1">
    <location>
        <begin position="921"/>
        <end position="939"/>
    </location>
</feature>
<feature type="compositionally biased region" description="Polar residues" evidence="1">
    <location>
        <begin position="167"/>
        <end position="178"/>
    </location>
</feature>
<feature type="compositionally biased region" description="Polar residues" evidence="1">
    <location>
        <begin position="676"/>
        <end position="708"/>
    </location>
</feature>
<evidence type="ECO:0000256" key="1">
    <source>
        <dbReference type="SAM" id="MobiDB-lite"/>
    </source>
</evidence>
<feature type="region of interest" description="Disordered" evidence="1">
    <location>
        <begin position="779"/>
        <end position="810"/>
    </location>
</feature>
<feature type="compositionally biased region" description="Low complexity" evidence="1">
    <location>
        <begin position="963"/>
        <end position="974"/>
    </location>
</feature>
<feature type="region of interest" description="Disordered" evidence="1">
    <location>
        <begin position="717"/>
        <end position="736"/>
    </location>
</feature>
<name>A0ABQ7S6L6_9ACAR</name>
<reference evidence="2 3" key="1">
    <citation type="submission" date="2020-10" db="EMBL/GenBank/DDBJ databases">
        <authorList>
            <person name="Klimov P.B."/>
            <person name="Dyachkov S.M."/>
            <person name="Chetverikov P.E."/>
        </authorList>
    </citation>
    <scope>NUCLEOTIDE SEQUENCE [LARGE SCALE GENOMIC DNA]</scope>
    <source>
        <strain evidence="2">BMOC 18-1129-001#AD2665</strain>
        <tissue evidence="2">Entire mites</tissue>
    </source>
</reference>
<feature type="compositionally biased region" description="Basic and acidic residues" evidence="1">
    <location>
        <begin position="779"/>
        <end position="788"/>
    </location>
</feature>
<feature type="region of interest" description="Disordered" evidence="1">
    <location>
        <begin position="417"/>
        <end position="438"/>
    </location>
</feature>
<feature type="region of interest" description="Disordered" evidence="1">
    <location>
        <begin position="78"/>
        <end position="215"/>
    </location>
</feature>
<feature type="non-terminal residue" evidence="2">
    <location>
        <position position="1266"/>
    </location>
</feature>
<gene>
    <name evidence="2" type="ORF">GZH46_02618</name>
</gene>
<accession>A0ABQ7S6L6</accession>
<evidence type="ECO:0000313" key="2">
    <source>
        <dbReference type="EMBL" id="KAG9508875.1"/>
    </source>
</evidence>
<sequence length="1266" mass="139043">MANYSTNQAEVNTWRVPATVFYDDDDNGDTQRNEIDHIGAHYNNNPHRPLLQLRTISENGHGHGDDTRTKHTIVGQGDNDARGTTLAASQSTPVTHAPAPTVETGGITSWSTPTAITTPSAPASRDSTASTLRFIREHPSGPTQSGTDDPLDVPSITPHPPLHNSDWRQSNFFQYNASNDKKQQQQQQKTQPNANRRRDHERTHFSNDPANLRPTKRRQDYMQLLHPFGPPIASNSLYGPSMNAQIQPHLSPDISFMPDVSSVLPTPAHHSMIAKPKFIANTAANQLPRRMRRHRAPLSSLVVPPVAGHAYWTSPYISSELASHHMYIPHDYHSASTNEITQQHQLQQRHHRRRRRPPVPSNALEMAAYDNGVVPHSPQAPLSTLPTIPLLAHNSASHDAGKASDFIPVLAVSVTKTSTPSPDVVPGAQRAMSTDRRLSQTIGGTASNSLWSDDTHNDHTEPSLSLGSAIAMDGLEQYATQAPAKTVKSAVFGFIPQPPNSPLRHDPANKLEASIPAAALQEFVHDSYNLNAASTGVAYGQSAIASPFVRRASPHVFYWAPAPAPVHPGVLPADHQAQPIGVWPQYAPSRHMITSQANKRNQAVAAGNTQKNITSQNRAGEFFANAGQLLMSALPLLLAAPTLGLMLSPGFGQAAQSTGLGWPLSNLAWPARRWHASSSSTRDGPWRTHSSSNQQQLNHINQSRSLQESDIDEPLSAMSSTTTMAPQSHNRSQFSDTLRDTNISAIDHADHHITYANLGQSGSTSPVTDAFDLALGREERSEVGHDYDSNNNQNQHEIESNGNNNNNYGNKHDKNQLFEFHTSRRRPRAKRAKRHLHVSHNSAMAIDELPLLDLNNYDVEQEANFNPSIVGEQSLVDHDKTGNAAAAAVHKLKRDEQLVDGASGSKPSHQIITTMITQTIDDDGSAGQQNSAESSSQSEEVGEPAVVSRQRHQSVPKISTKANQNNNKQQQQKQLHLKESTRKALLKLGTLLAKDALTLASEEHDTEHELDGPIVESPKSANRWRRARLLATNSSSALHDSSYGHNNIMSRHKHNSTARWRHELDGAPKTPHHMRPIKDQMNLIDDDIDAPGTIIDNLAVVDFNTDHDSSPRDSTTEQTMKTAPKRNHMWLDGAASARKQVPTTSNSGATTSGIGDTQVVSDYLKHIQFSDRDKEKLMASYLTCDGLLNDSDHCLERLACEFSDRVNIAANRLDRAVSSLLLGHILANTYVPDEFKLRLRAASLYGYTNSGTCSRYSCNKLKRPFS</sequence>
<protein>
    <submittedName>
        <fullName evidence="2">Uncharacterized protein</fullName>
    </submittedName>
</protein>
<organism evidence="2 3">
    <name type="scientific">Fragariocoptes setiger</name>
    <dbReference type="NCBI Taxonomy" id="1670756"/>
    <lineage>
        <taxon>Eukaryota</taxon>
        <taxon>Metazoa</taxon>
        <taxon>Ecdysozoa</taxon>
        <taxon>Arthropoda</taxon>
        <taxon>Chelicerata</taxon>
        <taxon>Arachnida</taxon>
        <taxon>Acari</taxon>
        <taxon>Acariformes</taxon>
        <taxon>Trombidiformes</taxon>
        <taxon>Prostigmata</taxon>
        <taxon>Eupodina</taxon>
        <taxon>Eriophyoidea</taxon>
        <taxon>Phytoptidae</taxon>
        <taxon>Fragariocoptes</taxon>
    </lineage>
</organism>
<feature type="region of interest" description="Disordered" evidence="1">
    <location>
        <begin position="921"/>
        <end position="977"/>
    </location>
</feature>
<feature type="region of interest" description="Disordered" evidence="1">
    <location>
        <begin position="341"/>
        <end position="360"/>
    </location>
</feature>
<proteinExistence type="predicted"/>
<feature type="compositionally biased region" description="Low complexity" evidence="1">
    <location>
        <begin position="107"/>
        <end position="124"/>
    </location>
</feature>
<dbReference type="Proteomes" id="UP000825002">
    <property type="component" value="Unassembled WGS sequence"/>
</dbReference>
<feature type="compositionally biased region" description="Basic residues" evidence="1">
    <location>
        <begin position="347"/>
        <end position="357"/>
    </location>
</feature>